<dbReference type="Gene3D" id="2.160.20.10">
    <property type="entry name" value="Single-stranded right-handed beta-helix, Pectin lyase-like"/>
    <property type="match status" value="1"/>
</dbReference>
<proteinExistence type="predicted"/>
<sequence>MTVRPSSGMASPPGLPCTGRCWPRPLLVVAVLSLLLVQGVAAVPLVVAAGDSSPAFAAQADYTCDGIDDQVEIQAALAALPDGGTVILADGTFNCSGSVNPAAGTTLLGQGPDATFLKFSRNGRLNVSEERVTLDGFHIRGTGYTNMSTNTTLDLGQWLGVLTIYASHARVHNVTGTADASIQAVFLLLHNPNVYALVLEDVEFVNCRAVDTGTYGFLHNAWGSENTTIRNVRYENCHATDCGRFGAFNPWVTGFDFAEQNDIERLRVSNSSAEGSLESGFHFEWDPEKRDCVFTNCSSLNNGQKPCPETYLVGDPDFFGSGFYLPGGQVSLINCRAEGNSVFGFFICNPDGMLLYNCAESETGRAQVAGPSAKPVSYCILQSMPVTKNPSLVMDHCRSLDSNGWALFVCGAENIVIRNFTMINPAGINDKGAVLGCSGEELPVNSTVRAGVFNSTIDLTASGDRPGTLLYALNNRNVTYSGRIYSSAALPVQIEGGEAGDPVLADLEVLPAKSPLLPGP</sequence>
<dbReference type="InterPro" id="IPR011050">
    <property type="entry name" value="Pectin_lyase_fold/virulence"/>
</dbReference>
<evidence type="ECO:0000313" key="2">
    <source>
        <dbReference type="Proteomes" id="UP000069850"/>
    </source>
</evidence>
<dbReference type="OrthoDB" id="105642at2157"/>
<organism evidence="1 2">
    <name type="scientific">Methanoculleus bourgensis</name>
    <dbReference type="NCBI Taxonomy" id="83986"/>
    <lineage>
        <taxon>Archaea</taxon>
        <taxon>Methanobacteriati</taxon>
        <taxon>Methanobacteriota</taxon>
        <taxon>Stenosarchaea group</taxon>
        <taxon>Methanomicrobia</taxon>
        <taxon>Methanomicrobiales</taxon>
        <taxon>Methanomicrobiaceae</taxon>
        <taxon>Methanoculleus</taxon>
    </lineage>
</organism>
<accession>A0A0X3BNN5</accession>
<evidence type="ECO:0000313" key="1">
    <source>
        <dbReference type="EMBL" id="CVK33509.1"/>
    </source>
</evidence>
<dbReference type="AlphaFoldDB" id="A0A0X3BNN5"/>
<dbReference type="EMBL" id="LT158599">
    <property type="protein sequence ID" value="CVK33509.1"/>
    <property type="molecule type" value="Genomic_DNA"/>
</dbReference>
<dbReference type="KEGG" id="mema:MMAB1_2296"/>
<dbReference type="InterPro" id="IPR012334">
    <property type="entry name" value="Pectin_lyas_fold"/>
</dbReference>
<gene>
    <name evidence="1" type="ORF">MMAB1_2296</name>
</gene>
<dbReference type="GeneID" id="27137976"/>
<dbReference type="Proteomes" id="UP000069850">
    <property type="component" value="Chromosome 1"/>
</dbReference>
<dbReference type="SUPFAM" id="SSF51126">
    <property type="entry name" value="Pectin lyase-like"/>
    <property type="match status" value="1"/>
</dbReference>
<name>A0A0X3BNN5_9EURY</name>
<dbReference type="RefSeq" id="WP_062264544.1">
    <property type="nucleotide sequence ID" value="NZ_LT158599.1"/>
</dbReference>
<reference evidence="1 2" key="1">
    <citation type="submission" date="2016-01" db="EMBL/GenBank/DDBJ databases">
        <authorList>
            <person name="Manzoor S."/>
        </authorList>
    </citation>
    <scope>NUCLEOTIDE SEQUENCE [LARGE SCALE GENOMIC DNA]</scope>
    <source>
        <strain evidence="1">Methanoculleus sp MAB1</strain>
    </source>
</reference>
<protein>
    <submittedName>
        <fullName evidence="1">Uncharacterized protein</fullName>
    </submittedName>
</protein>